<protein>
    <recommendedName>
        <fullName evidence="3">Antitoxin Xre/MbcA/ParS-like toxin-binding domain-containing protein</fullName>
    </recommendedName>
</protein>
<organism evidence="1 2">
    <name type="scientific">Noviherbaspirillum galbum</name>
    <dbReference type="NCBI Taxonomy" id="2709383"/>
    <lineage>
        <taxon>Bacteria</taxon>
        <taxon>Pseudomonadati</taxon>
        <taxon>Pseudomonadota</taxon>
        <taxon>Betaproteobacteria</taxon>
        <taxon>Burkholderiales</taxon>
        <taxon>Oxalobacteraceae</taxon>
        <taxon>Noviherbaspirillum</taxon>
    </lineage>
</organism>
<accession>A0A6B3SZM4</accession>
<dbReference type="EMBL" id="JAAIVB010000085">
    <property type="protein sequence ID" value="NEX64902.1"/>
    <property type="molecule type" value="Genomic_DNA"/>
</dbReference>
<keyword evidence="2" id="KW-1185">Reference proteome</keyword>
<comment type="caution">
    <text evidence="1">The sequence shown here is derived from an EMBL/GenBank/DDBJ whole genome shotgun (WGS) entry which is preliminary data.</text>
</comment>
<proteinExistence type="predicted"/>
<name>A0A6B3SZM4_9BURK</name>
<sequence length="56" mass="6458">MDVAKSVFDEQHDLELWYINEPIPVFEGFTAQRLVEQGRVNALLRYLRSLDAGFCG</sequence>
<evidence type="ECO:0000313" key="1">
    <source>
        <dbReference type="EMBL" id="NEX64902.1"/>
    </source>
</evidence>
<dbReference type="AlphaFoldDB" id="A0A6B3SZM4"/>
<dbReference type="Proteomes" id="UP000482155">
    <property type="component" value="Unassembled WGS sequence"/>
</dbReference>
<evidence type="ECO:0008006" key="3">
    <source>
        <dbReference type="Google" id="ProtNLM"/>
    </source>
</evidence>
<evidence type="ECO:0000313" key="2">
    <source>
        <dbReference type="Proteomes" id="UP000482155"/>
    </source>
</evidence>
<gene>
    <name evidence="1" type="ORF">G3574_27805</name>
</gene>
<dbReference type="RefSeq" id="WP_163968813.1">
    <property type="nucleotide sequence ID" value="NZ_JAAIVB010000085.1"/>
</dbReference>
<reference evidence="1 2" key="1">
    <citation type="submission" date="2020-02" db="EMBL/GenBank/DDBJ databases">
        <authorList>
            <person name="Kim M.K."/>
        </authorList>
    </citation>
    <scope>NUCLEOTIDE SEQUENCE [LARGE SCALE GENOMIC DNA]</scope>
    <source>
        <strain evidence="1 2">17J57-3</strain>
    </source>
</reference>